<dbReference type="Proteomes" id="UP001143910">
    <property type="component" value="Unassembled WGS sequence"/>
</dbReference>
<sequence>MGHESSRQVVPRTWRVSEQGECVAAVAAEFAPFRLDGSLDLPLSSDHLIPLLQFNAFRATLTNIMILSVAHLVPSRCDITEALRVTPLFNLPSTPPPSLRPTALQQSVPHESWIDLLPDPTMRDNAIRFMHTYSGRDICGDMLGHLEQGRNTIEMTGVIVWGNPWEVDSWEVTEGFLKRWGFLFKGCYGAMAATNYWREQRGDEPLVFEIQ</sequence>
<evidence type="ECO:0000313" key="2">
    <source>
        <dbReference type="Proteomes" id="UP001143910"/>
    </source>
</evidence>
<dbReference type="EMBL" id="JANJQO010000076">
    <property type="protein sequence ID" value="KAJ2982428.1"/>
    <property type="molecule type" value="Genomic_DNA"/>
</dbReference>
<reference evidence="1" key="1">
    <citation type="submission" date="2022-08" db="EMBL/GenBank/DDBJ databases">
        <title>Genome Sequence of Lecanicillium fungicola.</title>
        <authorList>
            <person name="Buettner E."/>
        </authorList>
    </citation>
    <scope>NUCLEOTIDE SEQUENCE</scope>
    <source>
        <strain evidence="1">Babe33</strain>
    </source>
</reference>
<proteinExistence type="predicted"/>
<keyword evidence="2" id="KW-1185">Reference proteome</keyword>
<gene>
    <name evidence="1" type="ORF">NQ176_g1386</name>
</gene>
<comment type="caution">
    <text evidence="1">The sequence shown here is derived from an EMBL/GenBank/DDBJ whole genome shotgun (WGS) entry which is preliminary data.</text>
</comment>
<protein>
    <submittedName>
        <fullName evidence="1">Uncharacterized protein</fullName>
    </submittedName>
</protein>
<organism evidence="1 2">
    <name type="scientific">Zarea fungicola</name>
    <dbReference type="NCBI Taxonomy" id="93591"/>
    <lineage>
        <taxon>Eukaryota</taxon>
        <taxon>Fungi</taxon>
        <taxon>Dikarya</taxon>
        <taxon>Ascomycota</taxon>
        <taxon>Pezizomycotina</taxon>
        <taxon>Sordariomycetes</taxon>
        <taxon>Hypocreomycetidae</taxon>
        <taxon>Hypocreales</taxon>
        <taxon>Cordycipitaceae</taxon>
        <taxon>Zarea</taxon>
    </lineage>
</organism>
<accession>A0ACC1NVR8</accession>
<evidence type="ECO:0000313" key="1">
    <source>
        <dbReference type="EMBL" id="KAJ2982428.1"/>
    </source>
</evidence>
<name>A0ACC1NVR8_9HYPO</name>